<sequence length="206" mass="22525">MTTLLHLNVSPRGERSHSRRAGSVVRERLAARRGPLIVIERDLGAEPLPPIDAAFTDANLAVAAGGDEQAPALKLSERLIAELESADMVLITTPIHNFTVPATLKTWIDLVVRPGRTFRSTPQGKQGLLRDRPVLALVACGGAFHDRPGSQQDFFTPYLKYVLGTIGLSRVEVLRMENMNRGSDPVARSFDHLRAWCEAAVPAMVD</sequence>
<proteinExistence type="inferred from homology"/>
<feature type="binding site" evidence="6">
    <location>
        <position position="10"/>
    </location>
    <ligand>
        <name>FMN</name>
        <dbReference type="ChEBI" id="CHEBI:58210"/>
    </ligand>
</feature>
<dbReference type="PANTHER" id="PTHR43741:SF4">
    <property type="entry name" value="FMN-DEPENDENT NADH:QUINONE OXIDOREDUCTASE"/>
    <property type="match status" value="1"/>
</dbReference>
<comment type="function">
    <text evidence="6">Quinone reductase that provides resistance to thiol-specific stress caused by electrophilic quinones.</text>
</comment>
<dbReference type="GO" id="GO:0016652">
    <property type="term" value="F:oxidoreductase activity, acting on NAD(P)H as acceptor"/>
    <property type="evidence" value="ECO:0007669"/>
    <property type="project" value="UniProtKB-UniRule"/>
</dbReference>
<evidence type="ECO:0000313" key="8">
    <source>
        <dbReference type="EMBL" id="QBP11378.1"/>
    </source>
</evidence>
<gene>
    <name evidence="6" type="primary">azoR</name>
    <name evidence="8" type="ORF">DDF84_017315</name>
</gene>
<evidence type="ECO:0000259" key="7">
    <source>
        <dbReference type="Pfam" id="PF02525"/>
    </source>
</evidence>
<dbReference type="SUPFAM" id="SSF52218">
    <property type="entry name" value="Flavoproteins"/>
    <property type="match status" value="1"/>
</dbReference>
<evidence type="ECO:0000313" key="9">
    <source>
        <dbReference type="Proteomes" id="UP000253772"/>
    </source>
</evidence>
<comment type="catalytic activity">
    <reaction evidence="6">
        <text>2 a quinone + NADH + H(+) = 2 a 1,4-benzosemiquinone + NAD(+)</text>
        <dbReference type="Rhea" id="RHEA:65952"/>
        <dbReference type="ChEBI" id="CHEBI:15378"/>
        <dbReference type="ChEBI" id="CHEBI:57540"/>
        <dbReference type="ChEBI" id="CHEBI:57945"/>
        <dbReference type="ChEBI" id="CHEBI:132124"/>
        <dbReference type="ChEBI" id="CHEBI:134225"/>
    </reaction>
</comment>
<name>A0A2L0XB79_9BURK</name>
<dbReference type="PANTHER" id="PTHR43741">
    <property type="entry name" value="FMN-DEPENDENT NADH-AZOREDUCTASE 1"/>
    <property type="match status" value="1"/>
</dbReference>
<comment type="similarity">
    <text evidence="6">Belongs to the azoreductase type 1 family.</text>
</comment>
<dbReference type="EC" id="1.6.5.-" evidence="6"/>
<comment type="function">
    <text evidence="6">Also exhibits azoreductase activity. Catalyzes the reductive cleavage of the azo bond in aromatic azo compounds to the corresponding amines.</text>
</comment>
<keyword evidence="3 6" id="KW-0560">Oxidoreductase</keyword>
<dbReference type="GO" id="GO:0009055">
    <property type="term" value="F:electron transfer activity"/>
    <property type="evidence" value="ECO:0007669"/>
    <property type="project" value="UniProtKB-UniRule"/>
</dbReference>
<comment type="caution">
    <text evidence="6">Lacks conserved residue(s) required for the propagation of feature annotation.</text>
</comment>
<dbReference type="Pfam" id="PF02525">
    <property type="entry name" value="Flavodoxin_2"/>
    <property type="match status" value="1"/>
</dbReference>
<evidence type="ECO:0000256" key="2">
    <source>
        <dbReference type="ARBA" id="ARBA00022643"/>
    </source>
</evidence>
<dbReference type="InterPro" id="IPR003680">
    <property type="entry name" value="Flavodoxin_fold"/>
</dbReference>
<keyword evidence="1 6" id="KW-0285">Flavoprotein</keyword>
<feature type="domain" description="Flavodoxin-like fold" evidence="7">
    <location>
        <begin position="3"/>
        <end position="194"/>
    </location>
</feature>
<dbReference type="GO" id="GO:0010181">
    <property type="term" value="F:FMN binding"/>
    <property type="evidence" value="ECO:0007669"/>
    <property type="project" value="UniProtKB-UniRule"/>
</dbReference>
<evidence type="ECO:0000256" key="3">
    <source>
        <dbReference type="ARBA" id="ARBA00023002"/>
    </source>
</evidence>
<dbReference type="GO" id="GO:0016655">
    <property type="term" value="F:oxidoreductase activity, acting on NAD(P)H, quinone or similar compound as acceptor"/>
    <property type="evidence" value="ECO:0007669"/>
    <property type="project" value="InterPro"/>
</dbReference>
<evidence type="ECO:0000256" key="6">
    <source>
        <dbReference type="HAMAP-Rule" id="MF_01216"/>
    </source>
</evidence>
<reference evidence="8 9" key="1">
    <citation type="submission" date="2019-03" db="EMBL/GenBank/DDBJ databases">
        <title>Comparative insights into the high quality Complete genome sequence of highly metal resistant Cupriavidus metallidurans strain BS1 isolated from a gold-copper mine.</title>
        <authorList>
            <person name="Mazhar H.S."/>
            <person name="Rensing C."/>
        </authorList>
    </citation>
    <scope>NUCLEOTIDE SEQUENCE [LARGE SCALE GENOMIC DNA]</scope>
    <source>
        <strain evidence="8 9">BS1</strain>
    </source>
</reference>
<dbReference type="HAMAP" id="MF_01216">
    <property type="entry name" value="Azoreductase_type1"/>
    <property type="match status" value="1"/>
</dbReference>
<dbReference type="Proteomes" id="UP000253772">
    <property type="component" value="Chromosome c1"/>
</dbReference>
<organism evidence="8 9">
    <name type="scientific">Cupriavidus metallidurans</name>
    <dbReference type="NCBI Taxonomy" id="119219"/>
    <lineage>
        <taxon>Bacteria</taxon>
        <taxon>Pseudomonadati</taxon>
        <taxon>Pseudomonadota</taxon>
        <taxon>Betaproteobacteria</taxon>
        <taxon>Burkholderiales</taxon>
        <taxon>Burkholderiaceae</taxon>
        <taxon>Cupriavidus</taxon>
    </lineage>
</organism>
<accession>A0A2L0XB79</accession>
<keyword evidence="2 6" id="KW-0288">FMN</keyword>
<dbReference type="EMBL" id="CP037900">
    <property type="protein sequence ID" value="QBP11378.1"/>
    <property type="molecule type" value="Genomic_DNA"/>
</dbReference>
<dbReference type="RefSeq" id="WP_024569545.1">
    <property type="nucleotide sequence ID" value="NZ_CP026544.1"/>
</dbReference>
<comment type="catalytic activity">
    <reaction evidence="5">
        <text>N,N-dimethyl-1,4-phenylenediamine + anthranilate + 2 NAD(+) = 2-(4-dimethylaminophenyl)diazenylbenzoate + 2 NADH + 2 H(+)</text>
        <dbReference type="Rhea" id="RHEA:55872"/>
        <dbReference type="ChEBI" id="CHEBI:15378"/>
        <dbReference type="ChEBI" id="CHEBI:15783"/>
        <dbReference type="ChEBI" id="CHEBI:16567"/>
        <dbReference type="ChEBI" id="CHEBI:57540"/>
        <dbReference type="ChEBI" id="CHEBI:57945"/>
        <dbReference type="ChEBI" id="CHEBI:71579"/>
        <dbReference type="EC" id="1.7.1.17"/>
    </reaction>
    <physiologicalReaction direction="right-to-left" evidence="5">
        <dbReference type="Rhea" id="RHEA:55874"/>
    </physiologicalReaction>
</comment>
<dbReference type="Gene3D" id="3.40.50.360">
    <property type="match status" value="1"/>
</dbReference>
<evidence type="ECO:0000256" key="5">
    <source>
        <dbReference type="ARBA" id="ARBA00048542"/>
    </source>
</evidence>
<comment type="subunit">
    <text evidence="6">Homodimer.</text>
</comment>
<dbReference type="AlphaFoldDB" id="A0A2L0XB79"/>
<keyword evidence="4 6" id="KW-0520">NAD</keyword>
<dbReference type="InterPro" id="IPR029039">
    <property type="entry name" value="Flavoprotein-like_sf"/>
</dbReference>
<protein>
    <recommendedName>
        <fullName evidence="6">FMN dependent NADH:quinone oxidoreductase</fullName>
        <ecNumber evidence="6">1.6.5.-</ecNumber>
    </recommendedName>
    <alternativeName>
        <fullName evidence="6">Azo-dye reductase</fullName>
    </alternativeName>
    <alternativeName>
        <fullName evidence="6">FMN-dependent NADH-azo compound oxidoreductase</fullName>
    </alternativeName>
    <alternativeName>
        <fullName evidence="6">FMN-dependent NADH-azoreductase</fullName>
        <ecNumber evidence="6">1.7.1.17</ecNumber>
    </alternativeName>
</protein>
<evidence type="ECO:0000256" key="1">
    <source>
        <dbReference type="ARBA" id="ARBA00022630"/>
    </source>
</evidence>
<comment type="cofactor">
    <cofactor evidence="6">
        <name>FMN</name>
        <dbReference type="ChEBI" id="CHEBI:58210"/>
    </cofactor>
    <text evidence="6">Binds 1 FMN per subunit.</text>
</comment>
<evidence type="ECO:0000256" key="4">
    <source>
        <dbReference type="ARBA" id="ARBA00023027"/>
    </source>
</evidence>
<dbReference type="InterPro" id="IPR050104">
    <property type="entry name" value="FMN-dep_NADH:Q_OxRdtase_AzoR1"/>
</dbReference>
<feature type="binding site" evidence="6">
    <location>
        <begin position="16"/>
        <end position="18"/>
    </location>
    <ligand>
        <name>FMN</name>
        <dbReference type="ChEBI" id="CHEBI:58210"/>
    </ligand>
</feature>
<dbReference type="InterPro" id="IPR023048">
    <property type="entry name" value="NADH:quinone_OxRdtase_FMN_depd"/>
</dbReference>
<dbReference type="OrthoDB" id="9787136at2"/>
<dbReference type="EC" id="1.7.1.17" evidence="6"/>